<sequence>MWNSKVLTDAMDYEDKTLAEFAENDLRELWDYDYYAEALRAAATDLELCGLLEASTPTSAPLPAAAGGGGDVVLQDKLITEASLGVFSHLSTLTSTLESISSIIIAQQERQLKSEDGFPEFESDVLADSKPQLSASDTGGTDVTAAQPNRCHQVTDDSDAGGGSGTCPSVATDHCYSLSSSDATTRALQALQEDIENECYPAIPMTEVETPKPTTIRPLEDIRPSLALPLASDSAATKVFSSSSPSFRDIIDSKPSWEDGHEGNVVVLKSESVSMDLDHEDTDVDRSFDSDDDSDDEPPVNEDLNTCDYDGGFSSHSWNSKNAIDIGMLLGLDVPQNEVVVADSTESDASSSSTISAFSDVSSFSYKNVTESEKPKEPEKQIKTVHLVSPKEILTMNNNVKGACDQLASKYRKENLNTSASQRCGVVNRIGIHTLSRSEIESTNKVVHRQIIVPSSSSNNSSSSSASHMIRCGGPTLTSSTVPSSSSRTSASSLSRTAFDTRHKINVSMALSVKPSTVPKSPSIKDNLLKVQQCSSSLNRVPVTGLEGSTENRNNAETFERPRLEVDSNVSMCGDVDLNFFNVKSIRPHSSSASGFSLPLTPPSYSSSDSDSSGLSPERCPPLYETLAPHLCSPRRSNSRHTSGVRHPIHTPLISSQPKGATGVLQLTEEEKRTLVSEGYPVPTKLPLTKAEEKSLKKIRRKIKNKISAQESRRKKKEYVDQLERRVDDLAEENRRYRRRLDSLASANARLSTELRALQDTVAKQEKHVSRATPLATIL</sequence>
<dbReference type="KEGG" id="hazt:108668710"/>
<name>A0A979FJA3_HYAAZ</name>
<feature type="region of interest" description="Disordered" evidence="7">
    <location>
        <begin position="631"/>
        <end position="660"/>
    </location>
</feature>
<evidence type="ECO:0000256" key="3">
    <source>
        <dbReference type="ARBA" id="ARBA00023125"/>
    </source>
</evidence>
<keyword evidence="2" id="KW-0805">Transcription regulation</keyword>
<protein>
    <submittedName>
        <fullName evidence="10">Uncharacterized protein LOC108668710</fullName>
    </submittedName>
</protein>
<dbReference type="Pfam" id="PF00170">
    <property type="entry name" value="bZIP_1"/>
    <property type="match status" value="1"/>
</dbReference>
<dbReference type="OrthoDB" id="674948at2759"/>
<feature type="domain" description="BZIP" evidence="8">
    <location>
        <begin position="695"/>
        <end position="758"/>
    </location>
</feature>
<feature type="compositionally biased region" description="Low complexity" evidence="7">
    <location>
        <begin position="475"/>
        <end position="496"/>
    </location>
</feature>
<evidence type="ECO:0000259" key="8">
    <source>
        <dbReference type="PROSITE" id="PS50217"/>
    </source>
</evidence>
<evidence type="ECO:0000256" key="2">
    <source>
        <dbReference type="ARBA" id="ARBA00023015"/>
    </source>
</evidence>
<feature type="compositionally biased region" description="Low complexity" evidence="7">
    <location>
        <begin position="455"/>
        <end position="467"/>
    </location>
</feature>
<gene>
    <name evidence="10" type="primary">LOC108668710</name>
</gene>
<dbReference type="GO" id="GO:0000981">
    <property type="term" value="F:DNA-binding transcription factor activity, RNA polymerase II-specific"/>
    <property type="evidence" value="ECO:0007669"/>
    <property type="project" value="TreeGrafter"/>
</dbReference>
<reference evidence="10" key="1">
    <citation type="submission" date="2025-08" db="UniProtKB">
        <authorList>
            <consortium name="RefSeq"/>
        </authorList>
    </citation>
    <scope>IDENTIFICATION</scope>
    <source>
        <tissue evidence="10">Whole organism</tissue>
    </source>
</reference>
<dbReference type="InterPro" id="IPR046347">
    <property type="entry name" value="bZIP_sf"/>
</dbReference>
<dbReference type="PANTHER" id="PTHR46004">
    <property type="entry name" value="CYCLIC AMP RESPONSE ELEMENT-BINDING PROTEIN A"/>
    <property type="match status" value="1"/>
</dbReference>
<dbReference type="RefSeq" id="XP_047737063.1">
    <property type="nucleotide sequence ID" value="XM_047881107.1"/>
</dbReference>
<keyword evidence="6" id="KW-0175">Coiled coil</keyword>
<evidence type="ECO:0000256" key="6">
    <source>
        <dbReference type="SAM" id="Coils"/>
    </source>
</evidence>
<comment type="subcellular location">
    <subcellularLocation>
        <location evidence="1">Nucleus</location>
    </subcellularLocation>
</comment>
<keyword evidence="5" id="KW-0539">Nucleus</keyword>
<feature type="region of interest" description="Disordered" evidence="7">
    <location>
        <begin position="589"/>
        <end position="619"/>
    </location>
</feature>
<feature type="compositionally biased region" description="Low complexity" evidence="7">
    <location>
        <begin position="597"/>
        <end position="617"/>
    </location>
</feature>
<dbReference type="SMART" id="SM00338">
    <property type="entry name" value="BRLZ"/>
    <property type="match status" value="1"/>
</dbReference>
<feature type="compositionally biased region" description="Basic residues" evidence="7">
    <location>
        <begin position="637"/>
        <end position="649"/>
    </location>
</feature>
<evidence type="ECO:0000256" key="4">
    <source>
        <dbReference type="ARBA" id="ARBA00023163"/>
    </source>
</evidence>
<evidence type="ECO:0000256" key="7">
    <source>
        <dbReference type="SAM" id="MobiDB-lite"/>
    </source>
</evidence>
<feature type="compositionally biased region" description="Acidic residues" evidence="7">
    <location>
        <begin position="290"/>
        <end position="300"/>
    </location>
</feature>
<feature type="compositionally biased region" description="Polar residues" evidence="7">
    <location>
        <begin position="131"/>
        <end position="152"/>
    </location>
</feature>
<dbReference type="GeneID" id="108668710"/>
<evidence type="ECO:0000313" key="10">
    <source>
        <dbReference type="RefSeq" id="XP_047737063.1"/>
    </source>
</evidence>
<evidence type="ECO:0000256" key="5">
    <source>
        <dbReference type="ARBA" id="ARBA00023242"/>
    </source>
</evidence>
<keyword evidence="9" id="KW-1185">Reference proteome</keyword>
<dbReference type="AlphaFoldDB" id="A0A979FJA3"/>
<keyword evidence="4" id="KW-0804">Transcription</keyword>
<feature type="region of interest" description="Disordered" evidence="7">
    <location>
        <begin position="453"/>
        <end position="496"/>
    </location>
</feature>
<keyword evidence="3" id="KW-0238">DNA-binding</keyword>
<evidence type="ECO:0000313" key="9">
    <source>
        <dbReference type="Proteomes" id="UP000694843"/>
    </source>
</evidence>
<feature type="region of interest" description="Disordered" evidence="7">
    <location>
        <begin position="271"/>
        <end position="306"/>
    </location>
</feature>
<accession>A0A979FJA3</accession>
<dbReference type="GO" id="GO:0005634">
    <property type="term" value="C:nucleus"/>
    <property type="evidence" value="ECO:0007669"/>
    <property type="project" value="UniProtKB-SubCell"/>
</dbReference>
<proteinExistence type="predicted"/>
<evidence type="ECO:0000256" key="1">
    <source>
        <dbReference type="ARBA" id="ARBA00004123"/>
    </source>
</evidence>
<dbReference type="Gene3D" id="1.20.5.170">
    <property type="match status" value="1"/>
</dbReference>
<dbReference type="Proteomes" id="UP000694843">
    <property type="component" value="Unplaced"/>
</dbReference>
<dbReference type="PANTHER" id="PTHR46004:SF3">
    <property type="entry name" value="CYCLIC AMP RESPONSE ELEMENT-BINDING PROTEIN A"/>
    <property type="match status" value="1"/>
</dbReference>
<feature type="coiled-coil region" evidence="6">
    <location>
        <begin position="713"/>
        <end position="768"/>
    </location>
</feature>
<dbReference type="InterPro" id="IPR004827">
    <property type="entry name" value="bZIP"/>
</dbReference>
<feature type="region of interest" description="Disordered" evidence="7">
    <location>
        <begin position="130"/>
        <end position="165"/>
    </location>
</feature>
<organism evidence="9 10">
    <name type="scientific">Hyalella azteca</name>
    <name type="common">Amphipod</name>
    <dbReference type="NCBI Taxonomy" id="294128"/>
    <lineage>
        <taxon>Eukaryota</taxon>
        <taxon>Metazoa</taxon>
        <taxon>Ecdysozoa</taxon>
        <taxon>Arthropoda</taxon>
        <taxon>Crustacea</taxon>
        <taxon>Multicrustacea</taxon>
        <taxon>Malacostraca</taxon>
        <taxon>Eumalacostraca</taxon>
        <taxon>Peracarida</taxon>
        <taxon>Amphipoda</taxon>
        <taxon>Senticaudata</taxon>
        <taxon>Talitrida</taxon>
        <taxon>Talitroidea</taxon>
        <taxon>Hyalellidae</taxon>
        <taxon>Hyalella</taxon>
    </lineage>
</organism>
<dbReference type="GO" id="GO:0035497">
    <property type="term" value="F:cAMP response element binding"/>
    <property type="evidence" value="ECO:0007669"/>
    <property type="project" value="TreeGrafter"/>
</dbReference>
<dbReference type="PROSITE" id="PS00036">
    <property type="entry name" value="BZIP_BASIC"/>
    <property type="match status" value="1"/>
</dbReference>
<dbReference type="SUPFAM" id="SSF57959">
    <property type="entry name" value="Leucine zipper domain"/>
    <property type="match status" value="1"/>
</dbReference>
<dbReference type="PROSITE" id="PS50217">
    <property type="entry name" value="BZIP"/>
    <property type="match status" value="1"/>
</dbReference>